<feature type="signal peptide" evidence="2">
    <location>
        <begin position="1"/>
        <end position="23"/>
    </location>
</feature>
<dbReference type="KEGG" id="wne:PIG85_05910"/>
<protein>
    <submittedName>
        <fullName evidence="3">Prealbumin-like fold domain-containing protein</fullName>
    </submittedName>
</protein>
<dbReference type="GO" id="GO:0005975">
    <property type="term" value="P:carbohydrate metabolic process"/>
    <property type="evidence" value="ECO:0007669"/>
    <property type="project" value="UniProtKB-ARBA"/>
</dbReference>
<keyword evidence="1" id="KW-0812">Transmembrane</keyword>
<evidence type="ECO:0000256" key="2">
    <source>
        <dbReference type="SAM" id="SignalP"/>
    </source>
</evidence>
<keyword evidence="1" id="KW-0472">Membrane</keyword>
<evidence type="ECO:0000313" key="3">
    <source>
        <dbReference type="EMBL" id="WCE45205.1"/>
    </source>
</evidence>
<feature type="transmembrane region" description="Helical" evidence="1">
    <location>
        <begin position="208"/>
        <end position="227"/>
    </location>
</feature>
<evidence type="ECO:0000313" key="4">
    <source>
        <dbReference type="Proteomes" id="UP001211044"/>
    </source>
</evidence>
<reference evidence="3" key="1">
    <citation type="submission" date="2023-01" db="EMBL/GenBank/DDBJ databases">
        <title>Comparative Genomic Analysis of the Clinically-Derived Winkia Strain NY0527 Provides Evidence into the Taxonomic Reassignment of Winkia neuii and Characterizes Their Virulence Traits.</title>
        <authorList>
            <person name="Cai X."/>
            <person name="Peng Y."/>
            <person name="Li M."/>
            <person name="Qiu Y."/>
            <person name="Wang Y."/>
            <person name="Xu L."/>
            <person name="Hou Q."/>
        </authorList>
    </citation>
    <scope>NUCLEOTIDE SEQUENCE</scope>
    <source>
        <strain evidence="3">NY0527</strain>
    </source>
</reference>
<sequence>MKRVLLGVITALSTFTFTASAFAAPPVIGDGDGLDTSAIDVTERGTLTVIKSGDNPFDDPVPGGKPNGPVEGQQIRISKVPNISLQGANWQDLNRLRLKELAPKALPVTVAVTDEAGKAVFRDLPVGMYLVDELSPADTTHKYRQIAPFLVTIPIADPQRAQWSYRFVVTPKLNSEKPKITKTVPIPAKQKYASKNGALPMLSKTGSFGIGICLLAMAAIVAGIGVCRRRDCMTNTREIA</sequence>
<name>A0AB38XLS2_9ACTO</name>
<dbReference type="InterPro" id="IPR013783">
    <property type="entry name" value="Ig-like_fold"/>
</dbReference>
<evidence type="ECO:0000256" key="1">
    <source>
        <dbReference type="SAM" id="Phobius"/>
    </source>
</evidence>
<dbReference type="EMBL" id="CP116394">
    <property type="protein sequence ID" value="WCE45205.1"/>
    <property type="molecule type" value="Genomic_DNA"/>
</dbReference>
<keyword evidence="1" id="KW-1133">Transmembrane helix</keyword>
<feature type="chain" id="PRO_5044345031" evidence="2">
    <location>
        <begin position="24"/>
        <end position="240"/>
    </location>
</feature>
<organism evidence="3 4">
    <name type="scientific">Winkia neuii subsp. anitrata</name>
    <dbReference type="NCBI Taxonomy" id="29318"/>
    <lineage>
        <taxon>Bacteria</taxon>
        <taxon>Bacillati</taxon>
        <taxon>Actinomycetota</taxon>
        <taxon>Actinomycetes</taxon>
        <taxon>Actinomycetales</taxon>
        <taxon>Actinomycetaceae</taxon>
        <taxon>Winkia</taxon>
    </lineage>
</organism>
<proteinExistence type="predicted"/>
<dbReference type="RefSeq" id="WP_004805094.1">
    <property type="nucleotide sequence ID" value="NZ_CP116394.1"/>
</dbReference>
<keyword evidence="2" id="KW-0732">Signal</keyword>
<dbReference type="Gene3D" id="2.60.40.10">
    <property type="entry name" value="Immunoglobulins"/>
    <property type="match status" value="1"/>
</dbReference>
<gene>
    <name evidence="3" type="ORF">PIG85_05910</name>
</gene>
<dbReference type="Proteomes" id="UP001211044">
    <property type="component" value="Chromosome"/>
</dbReference>
<accession>A0AB38XLS2</accession>
<dbReference type="AlphaFoldDB" id="A0AB38XLS2"/>